<dbReference type="RefSeq" id="XP_040653747.1">
    <property type="nucleotide sequence ID" value="XM_040803643.1"/>
</dbReference>
<feature type="domain" description="Acyltransferase 3" evidence="2">
    <location>
        <begin position="35"/>
        <end position="441"/>
    </location>
</feature>
<feature type="transmembrane region" description="Helical" evidence="1">
    <location>
        <begin position="131"/>
        <end position="151"/>
    </location>
</feature>
<keyword evidence="1" id="KW-0472">Membrane</keyword>
<accession>A0A151GBH4</accession>
<keyword evidence="1" id="KW-0812">Transmembrane</keyword>
<dbReference type="Proteomes" id="UP000076580">
    <property type="component" value="Chromosome 03"/>
</dbReference>
<evidence type="ECO:0000313" key="4">
    <source>
        <dbReference type="Proteomes" id="UP000076580"/>
    </source>
</evidence>
<evidence type="ECO:0000313" key="3">
    <source>
        <dbReference type="EMBL" id="KYK54395.1"/>
    </source>
</evidence>
<feature type="transmembrane region" description="Helical" evidence="1">
    <location>
        <begin position="39"/>
        <end position="58"/>
    </location>
</feature>
<dbReference type="Pfam" id="PF01757">
    <property type="entry name" value="Acyl_transf_3"/>
    <property type="match status" value="1"/>
</dbReference>
<dbReference type="InterPro" id="IPR002656">
    <property type="entry name" value="Acyl_transf_3_dom"/>
</dbReference>
<dbReference type="InterPro" id="IPR050879">
    <property type="entry name" value="Acyltransferase_3"/>
</dbReference>
<dbReference type="GO" id="GO:0016747">
    <property type="term" value="F:acyltransferase activity, transferring groups other than amino-acyl groups"/>
    <property type="evidence" value="ECO:0007669"/>
    <property type="project" value="InterPro"/>
</dbReference>
<feature type="transmembrane region" description="Helical" evidence="1">
    <location>
        <begin position="238"/>
        <end position="266"/>
    </location>
</feature>
<evidence type="ECO:0000259" key="2">
    <source>
        <dbReference type="Pfam" id="PF01757"/>
    </source>
</evidence>
<feature type="transmembrane region" description="Helical" evidence="1">
    <location>
        <begin position="394"/>
        <end position="415"/>
    </location>
</feature>
<keyword evidence="1" id="KW-1133">Transmembrane helix</keyword>
<evidence type="ECO:0000256" key="1">
    <source>
        <dbReference type="SAM" id="Phobius"/>
    </source>
</evidence>
<protein>
    <recommendedName>
        <fullName evidence="2">Acyltransferase 3 domain-containing protein</fullName>
    </recommendedName>
</protein>
<feature type="transmembrane region" description="Helical" evidence="1">
    <location>
        <begin position="78"/>
        <end position="100"/>
    </location>
</feature>
<dbReference type="STRING" id="98403.A0A151GBH4"/>
<feature type="transmembrane region" description="Helical" evidence="1">
    <location>
        <begin position="427"/>
        <end position="450"/>
    </location>
</feature>
<feature type="transmembrane region" description="Helical" evidence="1">
    <location>
        <begin position="317"/>
        <end position="342"/>
    </location>
</feature>
<dbReference type="PANTHER" id="PTHR23028:SF134">
    <property type="entry name" value="PUTATIVE (AFU_ORTHOLOGUE AFUA_4G08520)-RELATED"/>
    <property type="match status" value="1"/>
</dbReference>
<dbReference type="AlphaFoldDB" id="A0A151GBH4"/>
<gene>
    <name evidence="3" type="ORF">DCS_06353</name>
</gene>
<dbReference type="EMBL" id="LAYC01000003">
    <property type="protein sequence ID" value="KYK54395.1"/>
    <property type="molecule type" value="Genomic_DNA"/>
</dbReference>
<keyword evidence="4" id="KW-1185">Reference proteome</keyword>
<sequence length="475" mass="54062">MDFFKDAFLIILPSYLSRALQGRTAPSPKLTPTSSLNGLRGIAAVIVLLFHTIWAYSITVDLGYGYMGQNLSILQLPFLRIVHAGHAMVCIFFVVGGYVISLKPLRLMRQDRWDDLFKTVSSSLMRRGVRLYMPPLVATLVTAMTVHMGWWESGRANIAANRELFYYVDYQPVRQPTFLSQLDDWRSRVTPLFNLWGPQGYFGEYDPHLWTVPQEFRCSVLVTLALVAFAPFRTSCRWLFMFALIVYAAAWTRWEAVLFLAGAWLAEIDMVTNARSEKEGGDAANILVRWADETGNGSTIRLYSMLHRKMKTVAPPVIFLLGLYLMSCPPVAFHAAPGYAWLSSLIPENFQGEDRKRFIHGAGAIITVWAVCNSSTIQRPFLTRFAQYLGEISYSLYIVHGPFVHMISYAITPAIWRYFGTETTTKWAAGCFLGNLFTFVIIFWVADLFWRMVDTRSVEFSRLLEKLCVQTGSEK</sequence>
<reference evidence="3 4" key="1">
    <citation type="journal article" date="2016" name="Sci. Rep.">
        <title>Insights into Adaptations to a Near-Obligate Nematode Endoparasitic Lifestyle from the Finished Genome of Drechmeria coniospora.</title>
        <authorList>
            <person name="Zhang L."/>
            <person name="Zhou Z."/>
            <person name="Guo Q."/>
            <person name="Fokkens L."/>
            <person name="Miskei M."/>
            <person name="Pocsi I."/>
            <person name="Zhang W."/>
            <person name="Chen M."/>
            <person name="Wang L."/>
            <person name="Sun Y."/>
            <person name="Donzelli B.G."/>
            <person name="Gibson D.M."/>
            <person name="Nelson D.R."/>
            <person name="Luo J.G."/>
            <person name="Rep M."/>
            <person name="Liu H."/>
            <person name="Yang S."/>
            <person name="Wang J."/>
            <person name="Krasnoff S.B."/>
            <person name="Xu Y."/>
            <person name="Molnar I."/>
            <person name="Lin M."/>
        </authorList>
    </citation>
    <scope>NUCLEOTIDE SEQUENCE [LARGE SCALE GENOMIC DNA]</scope>
    <source>
        <strain evidence="3 4">ARSEF 6962</strain>
    </source>
</reference>
<name>A0A151GBH4_DRECN</name>
<comment type="caution">
    <text evidence="3">The sequence shown here is derived from an EMBL/GenBank/DDBJ whole genome shotgun (WGS) entry which is preliminary data.</text>
</comment>
<proteinExistence type="predicted"/>
<dbReference type="InParanoid" id="A0A151GBH4"/>
<dbReference type="GeneID" id="63718996"/>
<organism evidence="3 4">
    <name type="scientific">Drechmeria coniospora</name>
    <name type="common">Nematophagous fungus</name>
    <name type="synonym">Meria coniospora</name>
    <dbReference type="NCBI Taxonomy" id="98403"/>
    <lineage>
        <taxon>Eukaryota</taxon>
        <taxon>Fungi</taxon>
        <taxon>Dikarya</taxon>
        <taxon>Ascomycota</taxon>
        <taxon>Pezizomycotina</taxon>
        <taxon>Sordariomycetes</taxon>
        <taxon>Hypocreomycetidae</taxon>
        <taxon>Hypocreales</taxon>
        <taxon>Ophiocordycipitaceae</taxon>
        <taxon>Drechmeria</taxon>
    </lineage>
</organism>
<dbReference type="PANTHER" id="PTHR23028">
    <property type="entry name" value="ACETYLTRANSFERASE"/>
    <property type="match status" value="1"/>
</dbReference>